<dbReference type="InterPro" id="IPR053151">
    <property type="entry name" value="RNase_H-like"/>
</dbReference>
<reference evidence="2 3" key="1">
    <citation type="submission" date="2024-02" db="EMBL/GenBank/DDBJ databases">
        <title>de novo genome assembly of Solanum bulbocastanum strain 11H21.</title>
        <authorList>
            <person name="Hosaka A.J."/>
        </authorList>
    </citation>
    <scope>NUCLEOTIDE SEQUENCE [LARGE SCALE GENOMIC DNA]</scope>
    <source>
        <tissue evidence="2">Young leaves</tissue>
    </source>
</reference>
<dbReference type="Pfam" id="PF13456">
    <property type="entry name" value="RVT_3"/>
    <property type="match status" value="1"/>
</dbReference>
<dbReference type="InterPro" id="IPR002156">
    <property type="entry name" value="RNaseH_domain"/>
</dbReference>
<evidence type="ECO:0000313" key="3">
    <source>
        <dbReference type="Proteomes" id="UP001371456"/>
    </source>
</evidence>
<dbReference type="Proteomes" id="UP001371456">
    <property type="component" value="Unassembled WGS sequence"/>
</dbReference>
<organism evidence="2 3">
    <name type="scientific">Solanum bulbocastanum</name>
    <name type="common">Wild potato</name>
    <dbReference type="NCBI Taxonomy" id="147425"/>
    <lineage>
        <taxon>Eukaryota</taxon>
        <taxon>Viridiplantae</taxon>
        <taxon>Streptophyta</taxon>
        <taxon>Embryophyta</taxon>
        <taxon>Tracheophyta</taxon>
        <taxon>Spermatophyta</taxon>
        <taxon>Magnoliopsida</taxon>
        <taxon>eudicotyledons</taxon>
        <taxon>Gunneridae</taxon>
        <taxon>Pentapetalae</taxon>
        <taxon>asterids</taxon>
        <taxon>lamiids</taxon>
        <taxon>Solanales</taxon>
        <taxon>Solanaceae</taxon>
        <taxon>Solanoideae</taxon>
        <taxon>Solaneae</taxon>
        <taxon>Solanum</taxon>
    </lineage>
</organism>
<dbReference type="InterPro" id="IPR044730">
    <property type="entry name" value="RNase_H-like_dom_plant"/>
</dbReference>
<evidence type="ECO:0000313" key="2">
    <source>
        <dbReference type="EMBL" id="KAK6781886.1"/>
    </source>
</evidence>
<gene>
    <name evidence="2" type="ORF">RDI58_019682</name>
</gene>
<dbReference type="CDD" id="cd06222">
    <property type="entry name" value="RNase_H_like"/>
    <property type="match status" value="1"/>
</dbReference>
<dbReference type="EMBL" id="JBANQN010000008">
    <property type="protein sequence ID" value="KAK6781886.1"/>
    <property type="molecule type" value="Genomic_DNA"/>
</dbReference>
<evidence type="ECO:0000259" key="1">
    <source>
        <dbReference type="Pfam" id="PF13456"/>
    </source>
</evidence>
<dbReference type="PANTHER" id="PTHR47723:SF23">
    <property type="entry name" value="REVERSE TRANSCRIPTASE-LIKE PROTEIN"/>
    <property type="match status" value="1"/>
</dbReference>
<dbReference type="AlphaFoldDB" id="A0AAN8Y7T7"/>
<dbReference type="GO" id="GO:0003676">
    <property type="term" value="F:nucleic acid binding"/>
    <property type="evidence" value="ECO:0007669"/>
    <property type="project" value="InterPro"/>
</dbReference>
<sequence>MAESEALFSGLQLDITYNLKPLEVEFDSTDLLLYLEEPISLYSPLISSCISMLRKLGNQVVRHNFWQGNKVADFLCKIACQLTTTPQSCVLLSPVAAAEDLLKTDKEGVLSSKLILRSTCNKLARFGNLFVITSTNSDHVRFIV</sequence>
<comment type="caution">
    <text evidence="2">The sequence shown here is derived from an EMBL/GenBank/DDBJ whole genome shotgun (WGS) entry which is preliminary data.</text>
</comment>
<accession>A0AAN8Y7T7</accession>
<keyword evidence="3" id="KW-1185">Reference proteome</keyword>
<dbReference type="GO" id="GO:0004523">
    <property type="term" value="F:RNA-DNA hybrid ribonuclease activity"/>
    <property type="evidence" value="ECO:0007669"/>
    <property type="project" value="InterPro"/>
</dbReference>
<feature type="domain" description="RNase H type-1" evidence="1">
    <location>
        <begin position="1"/>
        <end position="77"/>
    </location>
</feature>
<protein>
    <recommendedName>
        <fullName evidence="1">RNase H type-1 domain-containing protein</fullName>
    </recommendedName>
</protein>
<name>A0AAN8Y7T7_SOLBU</name>
<proteinExistence type="predicted"/>
<dbReference type="PANTHER" id="PTHR47723">
    <property type="entry name" value="OS05G0353850 PROTEIN"/>
    <property type="match status" value="1"/>
</dbReference>